<gene>
    <name evidence="2" type="ORF">FHX80_111825</name>
</gene>
<dbReference type="RefSeq" id="WP_145763735.1">
    <property type="nucleotide sequence ID" value="NZ_JBHJUX010000037.1"/>
</dbReference>
<evidence type="ECO:0008006" key="4">
    <source>
        <dbReference type="Google" id="ProtNLM"/>
    </source>
</evidence>
<comment type="caution">
    <text evidence="2">The sequence shown here is derived from an EMBL/GenBank/DDBJ whole genome shotgun (WGS) entry which is preliminary data.</text>
</comment>
<feature type="chain" id="PRO_5022088585" description="Secreted protein" evidence="1">
    <location>
        <begin position="30"/>
        <end position="130"/>
    </location>
</feature>
<dbReference type="PROSITE" id="PS51257">
    <property type="entry name" value="PROKAR_LIPOPROTEIN"/>
    <property type="match status" value="1"/>
</dbReference>
<sequence length="130" mass="13644">MATRHRRHRTALAITTTLLAITTAAGCGAIDKAMDCVQTADAIATSVNNLQRTVSKASDDPSQASEALDDIERELAKLGDKTDNADLSKAVDHLRSGVGNVRDSIDKGDTTPDITPVTDAAKEIGKVCTP</sequence>
<evidence type="ECO:0000256" key="1">
    <source>
        <dbReference type="SAM" id="SignalP"/>
    </source>
</evidence>
<name>A0A561UVK5_9ACTN</name>
<proteinExistence type="predicted"/>
<feature type="signal peptide" evidence="1">
    <location>
        <begin position="1"/>
        <end position="29"/>
    </location>
</feature>
<organism evidence="2 3">
    <name type="scientific">Streptomyces brevispora</name>
    <dbReference type="NCBI Taxonomy" id="887462"/>
    <lineage>
        <taxon>Bacteria</taxon>
        <taxon>Bacillati</taxon>
        <taxon>Actinomycetota</taxon>
        <taxon>Actinomycetes</taxon>
        <taxon>Kitasatosporales</taxon>
        <taxon>Streptomycetaceae</taxon>
        <taxon>Streptomyces</taxon>
    </lineage>
</organism>
<accession>A0A561UVK5</accession>
<dbReference type="Proteomes" id="UP000318186">
    <property type="component" value="Unassembled WGS sequence"/>
</dbReference>
<reference evidence="2 3" key="1">
    <citation type="submission" date="2019-06" db="EMBL/GenBank/DDBJ databases">
        <title>Sequencing the genomes of 1000 actinobacteria strains.</title>
        <authorList>
            <person name="Klenk H.-P."/>
        </authorList>
    </citation>
    <scope>NUCLEOTIDE SEQUENCE [LARGE SCALE GENOMIC DNA]</scope>
    <source>
        <strain evidence="2 3">DSM 42059</strain>
    </source>
</reference>
<protein>
    <recommendedName>
        <fullName evidence="4">Secreted protein</fullName>
    </recommendedName>
</protein>
<dbReference type="AlphaFoldDB" id="A0A561UVK5"/>
<dbReference type="OrthoDB" id="3870331at2"/>
<evidence type="ECO:0000313" key="2">
    <source>
        <dbReference type="EMBL" id="TWG03399.1"/>
    </source>
</evidence>
<evidence type="ECO:0000313" key="3">
    <source>
        <dbReference type="Proteomes" id="UP000318186"/>
    </source>
</evidence>
<keyword evidence="1" id="KW-0732">Signal</keyword>
<dbReference type="EMBL" id="VIWW01000001">
    <property type="protein sequence ID" value="TWG03399.1"/>
    <property type="molecule type" value="Genomic_DNA"/>
</dbReference>